<feature type="region of interest" description="Disordered" evidence="5">
    <location>
        <begin position="668"/>
        <end position="738"/>
    </location>
</feature>
<keyword evidence="2" id="KW-0238">DNA-binding</keyword>
<dbReference type="EMBL" id="LUGG01000011">
    <property type="protein sequence ID" value="OBZ71408.1"/>
    <property type="molecule type" value="Genomic_DNA"/>
</dbReference>
<reference evidence="7 8" key="1">
    <citation type="submission" date="2016-03" db="EMBL/GenBank/DDBJ databases">
        <title>Whole genome sequencing of Grifola frondosa 9006-11.</title>
        <authorList>
            <person name="Min B."/>
            <person name="Park H."/>
            <person name="Kim J.-G."/>
            <person name="Cho H."/>
            <person name="Oh Y.-L."/>
            <person name="Kong W.-S."/>
            <person name="Choi I.-G."/>
        </authorList>
    </citation>
    <scope>NUCLEOTIDE SEQUENCE [LARGE SCALE GENOMIC DNA]</scope>
    <source>
        <strain evidence="7 8">9006-11</strain>
    </source>
</reference>
<evidence type="ECO:0000256" key="4">
    <source>
        <dbReference type="ARBA" id="ARBA00023242"/>
    </source>
</evidence>
<dbReference type="GO" id="GO:0005634">
    <property type="term" value="C:nucleus"/>
    <property type="evidence" value="ECO:0007669"/>
    <property type="project" value="TreeGrafter"/>
</dbReference>
<protein>
    <recommendedName>
        <fullName evidence="6">Zn(2)-C6 fungal-type domain-containing protein</fullName>
    </recommendedName>
</protein>
<evidence type="ECO:0000259" key="6">
    <source>
        <dbReference type="PROSITE" id="PS50048"/>
    </source>
</evidence>
<keyword evidence="1" id="KW-0805">Transcription regulation</keyword>
<feature type="compositionally biased region" description="Polar residues" evidence="5">
    <location>
        <begin position="214"/>
        <end position="223"/>
    </location>
</feature>
<dbReference type="PANTHER" id="PTHR47424">
    <property type="entry name" value="REGULATORY PROTEIN GAL4"/>
    <property type="match status" value="1"/>
</dbReference>
<dbReference type="Pfam" id="PF00172">
    <property type="entry name" value="Zn_clus"/>
    <property type="match status" value="1"/>
</dbReference>
<proteinExistence type="predicted"/>
<dbReference type="GO" id="GO:0000435">
    <property type="term" value="P:positive regulation of transcription from RNA polymerase II promoter by galactose"/>
    <property type="evidence" value="ECO:0007669"/>
    <property type="project" value="TreeGrafter"/>
</dbReference>
<feature type="compositionally biased region" description="Polar residues" evidence="5">
    <location>
        <begin position="394"/>
        <end position="412"/>
    </location>
</feature>
<evidence type="ECO:0000313" key="7">
    <source>
        <dbReference type="EMBL" id="OBZ71408.1"/>
    </source>
</evidence>
<organism evidence="7 8">
    <name type="scientific">Grifola frondosa</name>
    <name type="common">Maitake</name>
    <name type="synonym">Polyporus frondosus</name>
    <dbReference type="NCBI Taxonomy" id="5627"/>
    <lineage>
        <taxon>Eukaryota</taxon>
        <taxon>Fungi</taxon>
        <taxon>Dikarya</taxon>
        <taxon>Basidiomycota</taxon>
        <taxon>Agaricomycotina</taxon>
        <taxon>Agaricomycetes</taxon>
        <taxon>Polyporales</taxon>
        <taxon>Grifolaceae</taxon>
        <taxon>Grifola</taxon>
    </lineage>
</organism>
<dbReference type="Proteomes" id="UP000092993">
    <property type="component" value="Unassembled WGS sequence"/>
</dbReference>
<sequence length="738" mass="80320">MSTPSTNALRADVDTLRPVLARMLALAISAIRFRMHLTASSRRAPDSAAEANLSGLSYSVALIQAHRDYGGFLAAPLFVCNENLSPSYCLQHPLAGEWALLWSIPLCCFARDLATVATSHRPPQNRIHPGHKEPTPNTCLPRPLHPHLLTGPQPHRGATVDAGTQEATGDGEQRAGRDEPYANPTLPSITTLRQVSPLLSPAAFEETEHEEQNRGLSLSPDSEGSNDRFHASRSPTYPPPYTGGSHPSPVSRTSDPRNYTYYGYTYPAPPVRAPMTTLRPTHSWKEGEPGPSTRYMSSGEDVASQRRSYQLYPVQAPMPSSSSAFTQYPVAGPSSVGPSRISEGLDNEFLGGYEGRGSQHPYPEHGYSDTSDAPRRREARRLVHEEFYQRRPPSYQTPGGTSLESPQASSSARIPVPPDLHDPRLEPDLRRPSSRSEAESPYAGAFPYSHGKVYWNPQRVSLAPLRQVSGSPTSAGAWPAAGTGTSVEAASLRPSRHTSVDIGGDDSARVGEDSDFSTGSREKRRAGALTAAKINPRKRAHSVSSSEDETTARRSKKTEVACNFCRQRKLRCNGKKPSCRNCDRRNTPCVYADGPKRRGPGKAPKGAKKSLAARERAEFLARAPPPPVPGEPVPQQTAIFPARITFDPLLGEAPTAIQSVDPRLTVSAPTGMDRMYLPPPGYSMETPEGARRGRQRKRMRTQASAEALTISAPEEESSNDSFCADMAKFSQDYPPRSP</sequence>
<dbReference type="STRING" id="5627.A0A1C7M3S4"/>
<evidence type="ECO:0000256" key="5">
    <source>
        <dbReference type="SAM" id="MobiDB-lite"/>
    </source>
</evidence>
<dbReference type="InterPro" id="IPR051127">
    <property type="entry name" value="Fungal_SecMet_Regulators"/>
</dbReference>
<keyword evidence="4" id="KW-0539">Nucleus</keyword>
<evidence type="ECO:0000313" key="8">
    <source>
        <dbReference type="Proteomes" id="UP000092993"/>
    </source>
</evidence>
<dbReference type="GO" id="GO:0008270">
    <property type="term" value="F:zinc ion binding"/>
    <property type="evidence" value="ECO:0007669"/>
    <property type="project" value="InterPro"/>
</dbReference>
<feature type="compositionally biased region" description="Basic and acidic residues" evidence="5">
    <location>
        <begin position="171"/>
        <end position="180"/>
    </location>
</feature>
<evidence type="ECO:0000256" key="3">
    <source>
        <dbReference type="ARBA" id="ARBA00023163"/>
    </source>
</evidence>
<accession>A0A1C7M3S4</accession>
<feature type="region of interest" description="Disordered" evidence="5">
    <location>
        <begin position="120"/>
        <end position="193"/>
    </location>
</feature>
<feature type="region of interest" description="Disordered" evidence="5">
    <location>
        <begin position="467"/>
        <end position="558"/>
    </location>
</feature>
<name>A0A1C7M3S4_GRIFR</name>
<keyword evidence="8" id="KW-1185">Reference proteome</keyword>
<keyword evidence="3" id="KW-0804">Transcription</keyword>
<dbReference type="PANTHER" id="PTHR47424:SF3">
    <property type="entry name" value="REGULATORY PROTEIN GAL4"/>
    <property type="match status" value="1"/>
</dbReference>
<dbReference type="InterPro" id="IPR036864">
    <property type="entry name" value="Zn2-C6_fun-type_DNA-bd_sf"/>
</dbReference>
<dbReference type="AlphaFoldDB" id="A0A1C7M3S4"/>
<feature type="compositionally biased region" description="Basic and acidic residues" evidence="5">
    <location>
        <begin position="362"/>
        <end position="389"/>
    </location>
</feature>
<feature type="compositionally biased region" description="Basic and acidic residues" evidence="5">
    <location>
        <begin position="419"/>
        <end position="438"/>
    </location>
</feature>
<dbReference type="PROSITE" id="PS50048">
    <property type="entry name" value="ZN2_CY6_FUNGAL_2"/>
    <property type="match status" value="1"/>
</dbReference>
<dbReference type="SUPFAM" id="SSF57701">
    <property type="entry name" value="Zn2/Cys6 DNA-binding domain"/>
    <property type="match status" value="1"/>
</dbReference>
<feature type="region of interest" description="Disordered" evidence="5">
    <location>
        <begin position="280"/>
        <end position="449"/>
    </location>
</feature>
<dbReference type="CDD" id="cd00067">
    <property type="entry name" value="GAL4"/>
    <property type="match status" value="1"/>
</dbReference>
<dbReference type="OrthoDB" id="2260578at2759"/>
<dbReference type="PROSITE" id="PS00463">
    <property type="entry name" value="ZN2_CY6_FUNGAL_1"/>
    <property type="match status" value="1"/>
</dbReference>
<dbReference type="GO" id="GO:0000981">
    <property type="term" value="F:DNA-binding transcription factor activity, RNA polymerase II-specific"/>
    <property type="evidence" value="ECO:0007669"/>
    <property type="project" value="InterPro"/>
</dbReference>
<feature type="domain" description="Zn(2)-C6 fungal-type" evidence="6">
    <location>
        <begin position="561"/>
        <end position="591"/>
    </location>
</feature>
<evidence type="ECO:0000256" key="1">
    <source>
        <dbReference type="ARBA" id="ARBA00023015"/>
    </source>
</evidence>
<dbReference type="GO" id="GO:0000978">
    <property type="term" value="F:RNA polymerase II cis-regulatory region sequence-specific DNA binding"/>
    <property type="evidence" value="ECO:0007669"/>
    <property type="project" value="TreeGrafter"/>
</dbReference>
<dbReference type="InterPro" id="IPR001138">
    <property type="entry name" value="Zn2Cys6_DnaBD"/>
</dbReference>
<feature type="region of interest" description="Disordered" evidence="5">
    <location>
        <begin position="205"/>
        <end position="256"/>
    </location>
</feature>
<dbReference type="SMART" id="SM00066">
    <property type="entry name" value="GAL4"/>
    <property type="match status" value="1"/>
</dbReference>
<gene>
    <name evidence="7" type="ORF">A0H81_08438</name>
</gene>
<comment type="caution">
    <text evidence="7">The sequence shown here is derived from an EMBL/GenBank/DDBJ whole genome shotgun (WGS) entry which is preliminary data.</text>
</comment>
<dbReference type="Gene3D" id="4.10.240.10">
    <property type="entry name" value="Zn(2)-C6 fungal-type DNA-binding domain"/>
    <property type="match status" value="1"/>
</dbReference>
<evidence type="ECO:0000256" key="2">
    <source>
        <dbReference type="ARBA" id="ARBA00023125"/>
    </source>
</evidence>